<name>A0A660L349_9ACTN</name>
<dbReference type="EMBL" id="RBIL01000002">
    <property type="protein sequence ID" value="RKQ87359.1"/>
    <property type="molecule type" value="Genomic_DNA"/>
</dbReference>
<dbReference type="Proteomes" id="UP000278962">
    <property type="component" value="Unassembled WGS sequence"/>
</dbReference>
<feature type="signal peptide" evidence="1">
    <location>
        <begin position="1"/>
        <end position="22"/>
    </location>
</feature>
<keyword evidence="3" id="KW-1185">Reference proteome</keyword>
<comment type="caution">
    <text evidence="2">The sequence shown here is derived from an EMBL/GenBank/DDBJ whole genome shotgun (WGS) entry which is preliminary data.</text>
</comment>
<evidence type="ECO:0000313" key="3">
    <source>
        <dbReference type="Proteomes" id="UP000278962"/>
    </source>
</evidence>
<keyword evidence="1" id="KW-0732">Signal</keyword>
<gene>
    <name evidence="2" type="ORF">C8N24_5380</name>
</gene>
<proteinExistence type="predicted"/>
<sequence length="137" mass="15547">MLLRRAALLALTAVCLPVPVAAAQAPKGDWTFIRADGYRHYACRDKVKNDWVVRTATSWGNRRDDVEKYELQTYTALARGSDDNVPEQANGKTWSGGYARTVLRDARLTDRLWMQIAVYGPAEPWSDGFTVRRLKRC</sequence>
<accession>A0A660L349</accession>
<dbReference type="AlphaFoldDB" id="A0A660L349"/>
<dbReference type="RefSeq" id="WP_121255842.1">
    <property type="nucleotide sequence ID" value="NZ_RBIL01000002.1"/>
</dbReference>
<feature type="chain" id="PRO_5024983363" description="Secreted protein" evidence="1">
    <location>
        <begin position="23"/>
        <end position="137"/>
    </location>
</feature>
<dbReference type="OrthoDB" id="5244957at2"/>
<protein>
    <recommendedName>
        <fullName evidence="4">Secreted protein</fullName>
    </recommendedName>
</protein>
<organism evidence="2 3">
    <name type="scientific">Solirubrobacter pauli</name>
    <dbReference type="NCBI Taxonomy" id="166793"/>
    <lineage>
        <taxon>Bacteria</taxon>
        <taxon>Bacillati</taxon>
        <taxon>Actinomycetota</taxon>
        <taxon>Thermoleophilia</taxon>
        <taxon>Solirubrobacterales</taxon>
        <taxon>Solirubrobacteraceae</taxon>
        <taxon>Solirubrobacter</taxon>
    </lineage>
</organism>
<evidence type="ECO:0000256" key="1">
    <source>
        <dbReference type="SAM" id="SignalP"/>
    </source>
</evidence>
<evidence type="ECO:0008006" key="4">
    <source>
        <dbReference type="Google" id="ProtNLM"/>
    </source>
</evidence>
<evidence type="ECO:0000313" key="2">
    <source>
        <dbReference type="EMBL" id="RKQ87359.1"/>
    </source>
</evidence>
<reference evidence="2 3" key="1">
    <citation type="submission" date="2018-10" db="EMBL/GenBank/DDBJ databases">
        <title>Genomic Encyclopedia of Archaeal and Bacterial Type Strains, Phase II (KMG-II): from individual species to whole genera.</title>
        <authorList>
            <person name="Goeker M."/>
        </authorList>
    </citation>
    <scope>NUCLEOTIDE SEQUENCE [LARGE SCALE GENOMIC DNA]</scope>
    <source>
        <strain evidence="2 3">DSM 14954</strain>
    </source>
</reference>